<comment type="similarity">
    <text evidence="1">Belongs to the cullin family.</text>
</comment>
<name>A0A8S2NNS0_9BILA</name>
<dbReference type="Gene3D" id="1.20.1310.10">
    <property type="entry name" value="Cullin Repeats"/>
    <property type="match status" value="1"/>
</dbReference>
<dbReference type="SUPFAM" id="SSF74788">
    <property type="entry name" value="Cullin repeat-like"/>
    <property type="match status" value="1"/>
</dbReference>
<reference evidence="3" key="1">
    <citation type="submission" date="2021-02" db="EMBL/GenBank/DDBJ databases">
        <authorList>
            <person name="Nowell W R."/>
        </authorList>
    </citation>
    <scope>NUCLEOTIDE SEQUENCE</scope>
</reference>
<sequence>MSQTNRHVKLDEVWANLLDGINHVYQFQGMKKPAYMLLYTHVYDYCISNPNQPRTVTGNSRVHIGGLSRSNGQDGANIVGGELYNKLKNYLKDYLKDVCQ</sequence>
<evidence type="ECO:0000313" key="4">
    <source>
        <dbReference type="Proteomes" id="UP000676336"/>
    </source>
</evidence>
<dbReference type="EMBL" id="CAJOBI010004723">
    <property type="protein sequence ID" value="CAF4011328.1"/>
    <property type="molecule type" value="Genomic_DNA"/>
</dbReference>
<dbReference type="InterPro" id="IPR001373">
    <property type="entry name" value="Cullin_N"/>
</dbReference>
<evidence type="ECO:0000313" key="3">
    <source>
        <dbReference type="EMBL" id="CAF4011328.1"/>
    </source>
</evidence>
<dbReference type="Proteomes" id="UP000676336">
    <property type="component" value="Unassembled WGS sequence"/>
</dbReference>
<gene>
    <name evidence="3" type="ORF">SMN809_LOCUS12483</name>
</gene>
<comment type="caution">
    <text evidence="3">The sequence shown here is derived from an EMBL/GenBank/DDBJ whole genome shotgun (WGS) entry which is preliminary data.</text>
</comment>
<evidence type="ECO:0000256" key="1">
    <source>
        <dbReference type="ARBA" id="ARBA00006019"/>
    </source>
</evidence>
<evidence type="ECO:0000259" key="2">
    <source>
        <dbReference type="Pfam" id="PF00888"/>
    </source>
</evidence>
<accession>A0A8S2NNS0</accession>
<organism evidence="3 4">
    <name type="scientific">Rotaria magnacalcarata</name>
    <dbReference type="NCBI Taxonomy" id="392030"/>
    <lineage>
        <taxon>Eukaryota</taxon>
        <taxon>Metazoa</taxon>
        <taxon>Spiralia</taxon>
        <taxon>Gnathifera</taxon>
        <taxon>Rotifera</taxon>
        <taxon>Eurotatoria</taxon>
        <taxon>Bdelloidea</taxon>
        <taxon>Philodinida</taxon>
        <taxon>Philodinidae</taxon>
        <taxon>Rotaria</taxon>
    </lineage>
</organism>
<dbReference type="InterPro" id="IPR016159">
    <property type="entry name" value="Cullin_repeat-like_dom_sf"/>
</dbReference>
<dbReference type="Pfam" id="PF00888">
    <property type="entry name" value="Cullin"/>
    <property type="match status" value="1"/>
</dbReference>
<feature type="non-terminal residue" evidence="3">
    <location>
        <position position="1"/>
    </location>
</feature>
<feature type="domain" description="Cullin N-terminal" evidence="2">
    <location>
        <begin position="14"/>
        <end position="99"/>
    </location>
</feature>
<proteinExistence type="inferred from homology"/>
<dbReference type="AlphaFoldDB" id="A0A8S2NNS0"/>
<protein>
    <recommendedName>
        <fullName evidence="2">Cullin N-terminal domain-containing protein</fullName>
    </recommendedName>
</protein>